<protein>
    <submittedName>
        <fullName evidence="3">Uncharacterized protein</fullName>
    </submittedName>
</protein>
<sequence length="193" mass="21581">MEVLMDRLSDYTEMPAELHSAVKPTSETPPRQYPAIVHAAVFTALIVPITLLPYLVAQRQISRLRRTVTALETQVVSLQSDLHLMHTKAHKVVMEQDVARNASERSMKADILRLLDDSQHSRNHAATLKALGVSLGDVAAFMQEVELDFGMDSSPGKDRRGIEKLRLLAFHMQSFKSQSEKTKATAQTDDSKM</sequence>
<proteinExistence type="predicted"/>
<keyword evidence="2" id="KW-0472">Membrane</keyword>
<organism evidence="3 4">
    <name type="scientific">Crepidotus variabilis</name>
    <dbReference type="NCBI Taxonomy" id="179855"/>
    <lineage>
        <taxon>Eukaryota</taxon>
        <taxon>Fungi</taxon>
        <taxon>Dikarya</taxon>
        <taxon>Basidiomycota</taxon>
        <taxon>Agaricomycotina</taxon>
        <taxon>Agaricomycetes</taxon>
        <taxon>Agaricomycetidae</taxon>
        <taxon>Agaricales</taxon>
        <taxon>Agaricineae</taxon>
        <taxon>Crepidotaceae</taxon>
        <taxon>Crepidotus</taxon>
    </lineage>
</organism>
<keyword evidence="2" id="KW-1133">Transmembrane helix</keyword>
<evidence type="ECO:0000256" key="1">
    <source>
        <dbReference type="SAM" id="Coils"/>
    </source>
</evidence>
<feature type="transmembrane region" description="Helical" evidence="2">
    <location>
        <begin position="35"/>
        <end position="56"/>
    </location>
</feature>
<keyword evidence="1" id="KW-0175">Coiled coil</keyword>
<evidence type="ECO:0000313" key="4">
    <source>
        <dbReference type="Proteomes" id="UP000807306"/>
    </source>
</evidence>
<gene>
    <name evidence="3" type="ORF">CPB83DRAFT_221332</name>
</gene>
<keyword evidence="2" id="KW-0812">Transmembrane</keyword>
<accession>A0A9P6EUG6</accession>
<comment type="caution">
    <text evidence="3">The sequence shown here is derived from an EMBL/GenBank/DDBJ whole genome shotgun (WGS) entry which is preliminary data.</text>
</comment>
<dbReference type="AlphaFoldDB" id="A0A9P6EUG6"/>
<dbReference type="OrthoDB" id="3232130at2759"/>
<keyword evidence="4" id="KW-1185">Reference proteome</keyword>
<dbReference type="EMBL" id="MU157825">
    <property type="protein sequence ID" value="KAF9534909.1"/>
    <property type="molecule type" value="Genomic_DNA"/>
</dbReference>
<reference evidence="3" key="1">
    <citation type="submission" date="2020-11" db="EMBL/GenBank/DDBJ databases">
        <authorList>
            <consortium name="DOE Joint Genome Institute"/>
            <person name="Ahrendt S."/>
            <person name="Riley R."/>
            <person name="Andreopoulos W."/>
            <person name="Labutti K."/>
            <person name="Pangilinan J."/>
            <person name="Ruiz-Duenas F.J."/>
            <person name="Barrasa J.M."/>
            <person name="Sanchez-Garcia M."/>
            <person name="Camarero S."/>
            <person name="Miyauchi S."/>
            <person name="Serrano A."/>
            <person name="Linde D."/>
            <person name="Babiker R."/>
            <person name="Drula E."/>
            <person name="Ayuso-Fernandez I."/>
            <person name="Pacheco R."/>
            <person name="Padilla G."/>
            <person name="Ferreira P."/>
            <person name="Barriuso J."/>
            <person name="Kellner H."/>
            <person name="Castanera R."/>
            <person name="Alfaro M."/>
            <person name="Ramirez L."/>
            <person name="Pisabarro A.G."/>
            <person name="Kuo A."/>
            <person name="Tritt A."/>
            <person name="Lipzen A."/>
            <person name="He G."/>
            <person name="Yan M."/>
            <person name="Ng V."/>
            <person name="Cullen D."/>
            <person name="Martin F."/>
            <person name="Rosso M.-N."/>
            <person name="Henrissat B."/>
            <person name="Hibbett D."/>
            <person name="Martinez A.T."/>
            <person name="Grigoriev I.V."/>
        </authorList>
    </citation>
    <scope>NUCLEOTIDE SEQUENCE</scope>
    <source>
        <strain evidence="3">CBS 506.95</strain>
    </source>
</reference>
<evidence type="ECO:0000313" key="3">
    <source>
        <dbReference type="EMBL" id="KAF9534909.1"/>
    </source>
</evidence>
<name>A0A9P6EUG6_9AGAR</name>
<dbReference type="Proteomes" id="UP000807306">
    <property type="component" value="Unassembled WGS sequence"/>
</dbReference>
<feature type="coiled-coil region" evidence="1">
    <location>
        <begin position="54"/>
        <end position="81"/>
    </location>
</feature>
<evidence type="ECO:0000256" key="2">
    <source>
        <dbReference type="SAM" id="Phobius"/>
    </source>
</evidence>